<dbReference type="GO" id="GO:0009424">
    <property type="term" value="C:bacterial-type flagellum hook"/>
    <property type="evidence" value="ECO:0007669"/>
    <property type="project" value="InterPro"/>
</dbReference>
<dbReference type="InterPro" id="IPR001029">
    <property type="entry name" value="Flagellin_N"/>
</dbReference>
<proteinExistence type="inferred from homology"/>
<protein>
    <submittedName>
        <fullName evidence="6">Flagellar hook-associated protein 3</fullName>
    </submittedName>
</protein>
<keyword evidence="6" id="KW-0282">Flagellum</keyword>
<keyword evidence="3" id="KW-0975">Bacterial flagellum</keyword>
<evidence type="ECO:0000256" key="3">
    <source>
        <dbReference type="ARBA" id="ARBA00023143"/>
    </source>
</evidence>
<dbReference type="PANTHER" id="PTHR42792:SF1">
    <property type="entry name" value="FLAGELLAR HOOK-ASSOCIATED PROTEIN 3"/>
    <property type="match status" value="1"/>
</dbReference>
<dbReference type="Pfam" id="PF00700">
    <property type="entry name" value="Flagellin_C"/>
    <property type="match status" value="1"/>
</dbReference>
<feature type="domain" description="Flagellin C-terminal" evidence="5">
    <location>
        <begin position="217"/>
        <end position="293"/>
    </location>
</feature>
<dbReference type="GO" id="GO:0005198">
    <property type="term" value="F:structural molecule activity"/>
    <property type="evidence" value="ECO:0007669"/>
    <property type="project" value="InterPro"/>
</dbReference>
<name>A0A078MK71_9MICC</name>
<dbReference type="NCBIfam" id="TIGR02550">
    <property type="entry name" value="flagell_flgL"/>
    <property type="match status" value="1"/>
</dbReference>
<evidence type="ECO:0000259" key="4">
    <source>
        <dbReference type="Pfam" id="PF00669"/>
    </source>
</evidence>
<evidence type="ECO:0000259" key="5">
    <source>
        <dbReference type="Pfam" id="PF00700"/>
    </source>
</evidence>
<dbReference type="Gene3D" id="1.20.1330.10">
    <property type="entry name" value="f41 fragment of flagellin, N-terminal domain"/>
    <property type="match status" value="1"/>
</dbReference>
<sequence length="298" mass="31530">MITRTTNATMARSAQANLQANISRLAKLQEQATTSAAITRPSDNPTGTADAMKVRAEIRANAQYKANISEAGGWLMTVDQALANTTDILRRVKDLAVSAGGAALSAADRGAIATEIEGLKQDLLGQANTAYLGRTVFAGNSDAGHAFTADSYAYTGATDAGKHGPVERRIDVHTSVRVDVDGTSVFGEGNSSVFKLLDDLAADLRGNGTGSALSADLDARINTVLTVHTEVGVRHARTLTAEEQNMEQAVALETRRSGIEDLDTAKVIMDLKLQEVAYQSALAVTARVLQPTLMDFLR</sequence>
<dbReference type="EMBL" id="LN483070">
    <property type="protein sequence ID" value="CEA06660.1"/>
    <property type="molecule type" value="Genomic_DNA"/>
</dbReference>
<accession>A0A078MK71</accession>
<reference evidence="6" key="1">
    <citation type="submission" date="2014-07" db="EMBL/GenBank/DDBJ databases">
        <authorList>
            <person name="Urmite Genomes Urmite Genomes"/>
        </authorList>
    </citation>
    <scope>NUCLEOTIDE SEQUENCE</scope>
    <source>
        <strain evidence="6">11W110_air</strain>
    </source>
</reference>
<dbReference type="PATRIC" id="fig|1461584.3.peg.59"/>
<comment type="subcellular location">
    <subcellularLocation>
        <location evidence="1">Bacterial flagellum</location>
    </subcellularLocation>
</comment>
<evidence type="ECO:0000313" key="6">
    <source>
        <dbReference type="EMBL" id="CEA06660.1"/>
    </source>
</evidence>
<dbReference type="InterPro" id="IPR001492">
    <property type="entry name" value="Flagellin"/>
</dbReference>
<dbReference type="PANTHER" id="PTHR42792">
    <property type="entry name" value="FLAGELLIN"/>
    <property type="match status" value="1"/>
</dbReference>
<organism evidence="6">
    <name type="scientific">Arthrobacter saudimassiliensis</name>
    <dbReference type="NCBI Taxonomy" id="1461584"/>
    <lineage>
        <taxon>Bacteria</taxon>
        <taxon>Bacillati</taxon>
        <taxon>Actinomycetota</taxon>
        <taxon>Actinomycetes</taxon>
        <taxon>Micrococcales</taxon>
        <taxon>Micrococcaceae</taxon>
        <taxon>Arthrobacter</taxon>
    </lineage>
</organism>
<dbReference type="InterPro" id="IPR013384">
    <property type="entry name" value="Flagell_FlgL"/>
</dbReference>
<feature type="domain" description="Flagellin N-terminal" evidence="4">
    <location>
        <begin position="9"/>
        <end position="140"/>
    </location>
</feature>
<evidence type="ECO:0000256" key="2">
    <source>
        <dbReference type="ARBA" id="ARBA00005709"/>
    </source>
</evidence>
<keyword evidence="6" id="KW-0969">Cilium</keyword>
<evidence type="ECO:0000256" key="1">
    <source>
        <dbReference type="ARBA" id="ARBA00004365"/>
    </source>
</evidence>
<keyword evidence="6" id="KW-0966">Cell projection</keyword>
<dbReference type="SUPFAM" id="SSF64518">
    <property type="entry name" value="Phase 1 flagellin"/>
    <property type="match status" value="1"/>
</dbReference>
<comment type="similarity">
    <text evidence="2">Belongs to the bacterial flagellin family.</text>
</comment>
<dbReference type="Pfam" id="PF00669">
    <property type="entry name" value="Flagellin_N"/>
    <property type="match status" value="1"/>
</dbReference>
<dbReference type="AlphaFoldDB" id="A0A078MK71"/>
<dbReference type="InterPro" id="IPR046358">
    <property type="entry name" value="Flagellin_C"/>
</dbReference>
<dbReference type="GO" id="GO:0071973">
    <property type="term" value="P:bacterial-type flagellum-dependent cell motility"/>
    <property type="evidence" value="ECO:0007669"/>
    <property type="project" value="InterPro"/>
</dbReference>
<gene>
    <name evidence="6" type="primary">flgL</name>
    <name evidence="6" type="ORF">BN1051_00060</name>
</gene>